<evidence type="ECO:0000256" key="6">
    <source>
        <dbReference type="PIRNR" id="PIRNR001123"/>
    </source>
</evidence>
<organism evidence="9 10">
    <name type="scientific">Chloroflexus aurantiacus (strain ATCC 29366 / DSM 635 / J-10-fl)</name>
    <dbReference type="NCBI Taxonomy" id="324602"/>
    <lineage>
        <taxon>Bacteria</taxon>
        <taxon>Bacillati</taxon>
        <taxon>Chloroflexota</taxon>
        <taxon>Chloroflexia</taxon>
        <taxon>Chloroflexales</taxon>
        <taxon>Chloroflexineae</taxon>
        <taxon>Chloroflexaceae</taxon>
        <taxon>Chloroflexus</taxon>
    </lineage>
</organism>
<comment type="similarity">
    <text evidence="1 6">Belongs to the peptidase M42 family.</text>
</comment>
<keyword evidence="2" id="KW-0031">Aminopeptidase</keyword>
<sequence>MELAQISFLKRLLATPGPSGDEDQAARVWRAEARTFADQVYSDVLGNSFAVLEGSGPRILLAGHIDEIGLMISHIDDQGFLFFSPIGGWDAQVLVGQRVRLLGKNGDVIGVIGKKPIHLLKPDERNQATKIEQMWIDIGATSKSEASELVQVGDVGVIDAPVYELPGGRIVSRSIDNRIGAFTVLEALRLLSQNRPNAHVAAVATTQEEITFGGATTAAFSFDPQIALVVDVTFATDHPDSDQRQWNVVKLGGGPVLSRGSANSGRVFRRLVELAEREAIPYSVQISPRYTGTDADAIHHVRGGIASAVISIPNRYMHSPNEMIALHDVECAVRLIAAFVHSVSNVNEFIPQDE</sequence>
<dbReference type="InterPro" id="IPR051464">
    <property type="entry name" value="Peptidase_M42_aminopept"/>
</dbReference>
<evidence type="ECO:0000256" key="5">
    <source>
        <dbReference type="ARBA" id="ARBA00022801"/>
    </source>
</evidence>
<dbReference type="eggNOG" id="COG1363">
    <property type="taxonomic scope" value="Bacteria"/>
</dbReference>
<evidence type="ECO:0000256" key="3">
    <source>
        <dbReference type="ARBA" id="ARBA00022670"/>
    </source>
</evidence>
<dbReference type="RefSeq" id="WP_012257568.1">
    <property type="nucleotide sequence ID" value="NC_010175.1"/>
</dbReference>
<dbReference type="GO" id="GO:0006508">
    <property type="term" value="P:proteolysis"/>
    <property type="evidence" value="ECO:0007669"/>
    <property type="project" value="UniProtKB-KW"/>
</dbReference>
<dbReference type="Gene3D" id="3.40.630.10">
    <property type="entry name" value="Zn peptidases"/>
    <property type="match status" value="1"/>
</dbReference>
<evidence type="ECO:0000313" key="9">
    <source>
        <dbReference type="EMBL" id="ABY34914.1"/>
    </source>
</evidence>
<dbReference type="KEGG" id="cau:Caur_1697"/>
<dbReference type="GO" id="GO:0046872">
    <property type="term" value="F:metal ion binding"/>
    <property type="evidence" value="ECO:0007669"/>
    <property type="project" value="UniProtKB-UniRule"/>
</dbReference>
<accession>A9WCC3</accession>
<keyword evidence="10" id="KW-1185">Reference proteome</keyword>
<dbReference type="SUPFAM" id="SSF53187">
    <property type="entry name" value="Zn-dependent exopeptidases"/>
    <property type="match status" value="1"/>
</dbReference>
<evidence type="ECO:0000256" key="4">
    <source>
        <dbReference type="ARBA" id="ARBA00022723"/>
    </source>
</evidence>
<dbReference type="HOGENOM" id="CLU_047249_0_2_0"/>
<feature type="binding site" evidence="8">
    <location>
        <position position="209"/>
    </location>
    <ligand>
        <name>Zn(2+)</name>
        <dbReference type="ChEBI" id="CHEBI:29105"/>
        <label>2</label>
    </ligand>
</feature>
<feature type="binding site" evidence="8">
    <location>
        <position position="318"/>
    </location>
    <ligand>
        <name>Zn(2+)</name>
        <dbReference type="ChEBI" id="CHEBI:29105"/>
        <label>2</label>
    </ligand>
</feature>
<proteinExistence type="inferred from homology"/>
<dbReference type="CDD" id="cd05656">
    <property type="entry name" value="M42_Frv"/>
    <property type="match status" value="1"/>
</dbReference>
<feature type="binding site" evidence="8">
    <location>
        <position position="176"/>
    </location>
    <ligand>
        <name>Zn(2+)</name>
        <dbReference type="ChEBI" id="CHEBI:29105"/>
        <label>2</label>
    </ligand>
</feature>
<comment type="cofactor">
    <cofactor evidence="8">
        <name>a divalent metal cation</name>
        <dbReference type="ChEBI" id="CHEBI:60240"/>
    </cofactor>
    <text evidence="8">Binds 2 divalent metal cations per subunit.</text>
</comment>
<dbReference type="PATRIC" id="fig|324602.8.peg.1937"/>
<dbReference type="InterPro" id="IPR023367">
    <property type="entry name" value="Peptidase_M42_dom2"/>
</dbReference>
<dbReference type="GO" id="GO:0004177">
    <property type="term" value="F:aminopeptidase activity"/>
    <property type="evidence" value="ECO:0007669"/>
    <property type="project" value="UniProtKB-UniRule"/>
</dbReference>
<dbReference type="InterPro" id="IPR008007">
    <property type="entry name" value="Peptidase_M42"/>
</dbReference>
<name>A9WCC3_CHLAA</name>
<feature type="binding site" evidence="8">
    <location>
        <position position="176"/>
    </location>
    <ligand>
        <name>Zn(2+)</name>
        <dbReference type="ChEBI" id="CHEBI:29105"/>
        <label>1</label>
    </ligand>
</feature>
<keyword evidence="3" id="KW-0645">Protease</keyword>
<dbReference type="SUPFAM" id="SSF101821">
    <property type="entry name" value="Aminopeptidase/glucanase lid domain"/>
    <property type="match status" value="1"/>
</dbReference>
<evidence type="ECO:0000313" key="10">
    <source>
        <dbReference type="Proteomes" id="UP000002008"/>
    </source>
</evidence>
<dbReference type="PANTHER" id="PTHR32481:SF20">
    <property type="entry name" value="AMINOPEPTIDASE YSDC"/>
    <property type="match status" value="1"/>
</dbReference>
<evidence type="ECO:0000256" key="2">
    <source>
        <dbReference type="ARBA" id="ARBA00022438"/>
    </source>
</evidence>
<feature type="binding site" evidence="8">
    <location>
        <position position="231"/>
    </location>
    <ligand>
        <name>Zn(2+)</name>
        <dbReference type="ChEBI" id="CHEBI:29105"/>
        <label>1</label>
    </ligand>
</feature>
<dbReference type="EnsemblBacteria" id="ABY34914">
    <property type="protein sequence ID" value="ABY34914"/>
    <property type="gene ID" value="Caur_1697"/>
</dbReference>
<evidence type="ECO:0000256" key="7">
    <source>
        <dbReference type="PIRSR" id="PIRSR001123-1"/>
    </source>
</evidence>
<evidence type="ECO:0000256" key="1">
    <source>
        <dbReference type="ARBA" id="ARBA00006272"/>
    </source>
</evidence>
<reference evidence="10" key="1">
    <citation type="journal article" date="2011" name="BMC Genomics">
        <title>Complete genome sequence of the filamentous anoxygenic phototrophic bacterium Chloroflexus aurantiacus.</title>
        <authorList>
            <person name="Tang K.H."/>
            <person name="Barry K."/>
            <person name="Chertkov O."/>
            <person name="Dalin E."/>
            <person name="Han C.S."/>
            <person name="Hauser L.J."/>
            <person name="Honchak B.M."/>
            <person name="Karbach L.E."/>
            <person name="Land M.L."/>
            <person name="Lapidus A."/>
            <person name="Larimer F.W."/>
            <person name="Mikhailova N."/>
            <person name="Pitluck S."/>
            <person name="Pierson B.K."/>
            <person name="Blankenship R.E."/>
        </authorList>
    </citation>
    <scope>NUCLEOTIDE SEQUENCE [LARGE SCALE GENOMIC DNA]</scope>
    <source>
        <strain evidence="10">ATCC 29366 / DSM 635 / J-10-fl</strain>
    </source>
</reference>
<keyword evidence="5" id="KW-0378">Hydrolase</keyword>
<keyword evidence="4 8" id="KW-0479">Metal-binding</keyword>
<protein>
    <submittedName>
        <fullName evidence="9">Peptidase M42 family protein</fullName>
    </submittedName>
</protein>
<dbReference type="PIRSF" id="PIRSF001123">
    <property type="entry name" value="PepA_GA"/>
    <property type="match status" value="1"/>
</dbReference>
<dbReference type="EMBL" id="CP000909">
    <property type="protein sequence ID" value="ABY34914.1"/>
    <property type="molecule type" value="Genomic_DNA"/>
</dbReference>
<dbReference type="STRING" id="324602.Caur_1697"/>
<dbReference type="Gene3D" id="2.40.30.40">
    <property type="entry name" value="Peptidase M42, domain 2"/>
    <property type="match status" value="1"/>
</dbReference>
<dbReference type="Pfam" id="PF05343">
    <property type="entry name" value="Peptidase_M42"/>
    <property type="match status" value="1"/>
</dbReference>
<evidence type="ECO:0000256" key="8">
    <source>
        <dbReference type="PIRSR" id="PIRSR001123-2"/>
    </source>
</evidence>
<dbReference type="Proteomes" id="UP000002008">
    <property type="component" value="Chromosome"/>
</dbReference>
<feature type="binding site" evidence="8">
    <location>
        <position position="64"/>
    </location>
    <ligand>
        <name>Zn(2+)</name>
        <dbReference type="ChEBI" id="CHEBI:29105"/>
        <label>1</label>
    </ligand>
</feature>
<dbReference type="InParanoid" id="A9WCC3"/>
<dbReference type="AlphaFoldDB" id="A9WCC3"/>
<feature type="active site" description="Proton acceptor" evidence="7">
    <location>
        <position position="208"/>
    </location>
</feature>
<dbReference type="PANTHER" id="PTHR32481">
    <property type="entry name" value="AMINOPEPTIDASE"/>
    <property type="match status" value="1"/>
</dbReference>
<gene>
    <name evidence="9" type="ordered locus">Caur_1697</name>
</gene>